<proteinExistence type="predicted"/>
<gene>
    <name evidence="1" type="ORF">Poly30_11620</name>
</gene>
<reference evidence="1 2" key="1">
    <citation type="submission" date="2019-02" db="EMBL/GenBank/DDBJ databases">
        <title>Deep-cultivation of Planctomycetes and their phenomic and genomic characterization uncovers novel biology.</title>
        <authorList>
            <person name="Wiegand S."/>
            <person name="Jogler M."/>
            <person name="Boedeker C."/>
            <person name="Pinto D."/>
            <person name="Vollmers J."/>
            <person name="Rivas-Marin E."/>
            <person name="Kohn T."/>
            <person name="Peeters S.H."/>
            <person name="Heuer A."/>
            <person name="Rast P."/>
            <person name="Oberbeckmann S."/>
            <person name="Bunk B."/>
            <person name="Jeske O."/>
            <person name="Meyerdierks A."/>
            <person name="Storesund J.E."/>
            <person name="Kallscheuer N."/>
            <person name="Luecker S."/>
            <person name="Lage O.M."/>
            <person name="Pohl T."/>
            <person name="Merkel B.J."/>
            <person name="Hornburger P."/>
            <person name="Mueller R.-W."/>
            <person name="Bruemmer F."/>
            <person name="Labrenz M."/>
            <person name="Spormann A.M."/>
            <person name="Op den Camp H."/>
            <person name="Overmann J."/>
            <person name="Amann R."/>
            <person name="Jetten M.S.M."/>
            <person name="Mascher T."/>
            <person name="Medema M.H."/>
            <person name="Devos D.P."/>
            <person name="Kaster A.-K."/>
            <person name="Ovreas L."/>
            <person name="Rohde M."/>
            <person name="Galperin M.Y."/>
            <person name="Jogler C."/>
        </authorList>
    </citation>
    <scope>NUCLEOTIDE SEQUENCE [LARGE SCALE GENOMIC DNA]</scope>
    <source>
        <strain evidence="1 2">Poly30</strain>
    </source>
</reference>
<accession>A0A518ENL0</accession>
<protein>
    <submittedName>
        <fullName evidence="1">Uncharacterized protein</fullName>
    </submittedName>
</protein>
<organism evidence="1 2">
    <name type="scientific">Saltatorellus ferox</name>
    <dbReference type="NCBI Taxonomy" id="2528018"/>
    <lineage>
        <taxon>Bacteria</taxon>
        <taxon>Pseudomonadati</taxon>
        <taxon>Planctomycetota</taxon>
        <taxon>Planctomycetia</taxon>
        <taxon>Planctomycetia incertae sedis</taxon>
        <taxon>Saltatorellus</taxon>
    </lineage>
</organism>
<sequence>MQETTPRTQDSSAMNRLTSRWIAAGALFAAAGLGGCDDPHAPKASSKSPSPIVRVAPGTYPDDVAFTIGGMPVHKSAIDEFVPLMKLIDPHLSEASHRRAALANVVLPMVAGAALDPEAREQAFQKAQRVLAAVRETGEFPEDAPEANYLTGTWKEVGLIPFKASMEMEPGTYSDLHESPAAWTFFKLIATNVEDGETFTPRTEITIQRYDIPYLPDEASQDLIQSAIDTLPVEIADEAWEHIIPPIVLYKPNPSQQ</sequence>
<keyword evidence="2" id="KW-1185">Reference proteome</keyword>
<evidence type="ECO:0000313" key="1">
    <source>
        <dbReference type="EMBL" id="QDV05663.1"/>
    </source>
</evidence>
<dbReference type="Proteomes" id="UP000320390">
    <property type="component" value="Chromosome"/>
</dbReference>
<dbReference type="AlphaFoldDB" id="A0A518ENL0"/>
<dbReference type="EMBL" id="CP036434">
    <property type="protein sequence ID" value="QDV05663.1"/>
    <property type="molecule type" value="Genomic_DNA"/>
</dbReference>
<name>A0A518ENL0_9BACT</name>
<evidence type="ECO:0000313" key="2">
    <source>
        <dbReference type="Proteomes" id="UP000320390"/>
    </source>
</evidence>